<dbReference type="SUPFAM" id="SSF53474">
    <property type="entry name" value="alpha/beta-Hydrolases"/>
    <property type="match status" value="1"/>
</dbReference>
<dbReference type="Gene3D" id="3.40.50.1820">
    <property type="entry name" value="alpha/beta hydrolase"/>
    <property type="match status" value="1"/>
</dbReference>
<keyword evidence="3" id="KW-1185">Reference proteome</keyword>
<feature type="domain" description="Acetyl xylan esterase" evidence="1">
    <location>
        <begin position="1"/>
        <end position="317"/>
    </location>
</feature>
<dbReference type="RefSeq" id="WP_189003761.1">
    <property type="nucleotide sequence ID" value="NZ_BMOD01000011.1"/>
</dbReference>
<dbReference type="PANTHER" id="PTHR40111">
    <property type="entry name" value="CEPHALOSPORIN-C DEACETYLASE"/>
    <property type="match status" value="1"/>
</dbReference>
<dbReference type="EMBL" id="BMOD01000011">
    <property type="protein sequence ID" value="GGJ42191.1"/>
    <property type="molecule type" value="Genomic_DNA"/>
</dbReference>
<name>A0ABQ2D1Q0_9DEIO</name>
<evidence type="ECO:0000313" key="2">
    <source>
        <dbReference type="EMBL" id="GGJ42191.1"/>
    </source>
</evidence>
<gene>
    <name evidence="2" type="primary">axeA</name>
    <name evidence="2" type="ORF">GCM10008938_30320</name>
</gene>
<protein>
    <submittedName>
        <fullName evidence="2">Cephalosporin-C deacetylase</fullName>
    </submittedName>
</protein>
<dbReference type="InterPro" id="IPR039069">
    <property type="entry name" value="CE7"/>
</dbReference>
<comment type="caution">
    <text evidence="2">The sequence shown here is derived from an EMBL/GenBank/DDBJ whole genome shotgun (WGS) entry which is preliminary data.</text>
</comment>
<dbReference type="InterPro" id="IPR029058">
    <property type="entry name" value="AB_hydrolase_fold"/>
</dbReference>
<organism evidence="2 3">
    <name type="scientific">Deinococcus roseus</name>
    <dbReference type="NCBI Taxonomy" id="392414"/>
    <lineage>
        <taxon>Bacteria</taxon>
        <taxon>Thermotogati</taxon>
        <taxon>Deinococcota</taxon>
        <taxon>Deinococci</taxon>
        <taxon>Deinococcales</taxon>
        <taxon>Deinococcaceae</taxon>
        <taxon>Deinococcus</taxon>
    </lineage>
</organism>
<dbReference type="Proteomes" id="UP000632222">
    <property type="component" value="Unassembled WGS sequence"/>
</dbReference>
<dbReference type="Pfam" id="PF05448">
    <property type="entry name" value="AXE1"/>
    <property type="match status" value="1"/>
</dbReference>
<sequence length="321" mass="35920">MAFFDLPVPELERYLPDRTERPDFDAFWQSTLADARSFPLDATFTPHPTPFETLEFFDVTYSGFGGQTIKGWFVLPKQRTGKLPCVVEYIGYGGGRGIPAHWMHYASAGYAHFIMDTRGQGSSWRTGDTPDLDGGGPQIPGFMTRGIDQPETYYYRRVYTDAVRAVDAARSHAEVDPDRIAILGGSQGGGITIAVAGLDPTVQAVLPDVPFLCHFERAVTMVDSYPYQEITNYLKIHRSKIDQVFNTLSYFDGMNFAARARGPALFSVALMDTICPPSTVYAAFNHYAGEKTMQVWPFNHHEGGDLDQTMLRLDFLQKVLR</sequence>
<dbReference type="PANTHER" id="PTHR40111:SF1">
    <property type="entry name" value="CEPHALOSPORIN-C DEACETYLASE"/>
    <property type="match status" value="1"/>
</dbReference>
<dbReference type="InterPro" id="IPR008391">
    <property type="entry name" value="AXE1_dom"/>
</dbReference>
<reference evidence="3" key="1">
    <citation type="journal article" date="2019" name="Int. J. Syst. Evol. Microbiol.">
        <title>The Global Catalogue of Microorganisms (GCM) 10K type strain sequencing project: providing services to taxonomists for standard genome sequencing and annotation.</title>
        <authorList>
            <consortium name="The Broad Institute Genomics Platform"/>
            <consortium name="The Broad Institute Genome Sequencing Center for Infectious Disease"/>
            <person name="Wu L."/>
            <person name="Ma J."/>
        </authorList>
    </citation>
    <scope>NUCLEOTIDE SEQUENCE [LARGE SCALE GENOMIC DNA]</scope>
    <source>
        <strain evidence="3">JCM 14370</strain>
    </source>
</reference>
<evidence type="ECO:0000313" key="3">
    <source>
        <dbReference type="Proteomes" id="UP000632222"/>
    </source>
</evidence>
<evidence type="ECO:0000259" key="1">
    <source>
        <dbReference type="Pfam" id="PF05448"/>
    </source>
</evidence>
<proteinExistence type="predicted"/>
<accession>A0ABQ2D1Q0</accession>